<dbReference type="Pfam" id="PF08985">
    <property type="entry name" value="DP-EP"/>
    <property type="match status" value="1"/>
</dbReference>
<protein>
    <submittedName>
        <fullName evidence="1">DP-EP family protein</fullName>
    </submittedName>
</protein>
<organism evidence="1 2">
    <name type="scientific">Paraglaciecola algarum</name>
    <dbReference type="NCBI Taxonomy" id="3050085"/>
    <lineage>
        <taxon>Bacteria</taxon>
        <taxon>Pseudomonadati</taxon>
        <taxon>Pseudomonadota</taxon>
        <taxon>Gammaproteobacteria</taxon>
        <taxon>Alteromonadales</taxon>
        <taxon>Alteromonadaceae</taxon>
        <taxon>Paraglaciecola</taxon>
    </lineage>
</organism>
<dbReference type="InterPro" id="IPR008972">
    <property type="entry name" value="Cupredoxin"/>
</dbReference>
<dbReference type="SUPFAM" id="SSF49503">
    <property type="entry name" value="Cupredoxins"/>
    <property type="match status" value="1"/>
</dbReference>
<evidence type="ECO:0000313" key="2">
    <source>
        <dbReference type="Proteomes" id="UP001521137"/>
    </source>
</evidence>
<sequence length="113" mass="12278">MSQNISTTVNITNGIATFNYHPEGIINVTQESDVIFSLSAECSPAVSFKQPLTAYIPIDATKDVTPNLSSDGQSLTLSDSDIDQETICIQLVVEDAHGNQYASPDPRMVNYPR</sequence>
<comment type="caution">
    <text evidence="1">The sequence shown here is derived from an EMBL/GenBank/DDBJ whole genome shotgun (WGS) entry which is preliminary data.</text>
</comment>
<dbReference type="RefSeq" id="WP_235313031.1">
    <property type="nucleotide sequence ID" value="NZ_JAKGAS010000006.1"/>
</dbReference>
<evidence type="ECO:0000313" key="1">
    <source>
        <dbReference type="EMBL" id="MCF2948994.1"/>
    </source>
</evidence>
<keyword evidence="2" id="KW-1185">Reference proteome</keyword>
<proteinExistence type="predicted"/>
<dbReference type="EMBL" id="JAKGAS010000006">
    <property type="protein sequence ID" value="MCF2948994.1"/>
    <property type="molecule type" value="Genomic_DNA"/>
</dbReference>
<accession>A0ABS9D8F3</accession>
<reference evidence="1 2" key="1">
    <citation type="submission" date="2022-01" db="EMBL/GenBank/DDBJ databases">
        <title>Paraglaciecola sp. G1-23.</title>
        <authorList>
            <person name="Jin M.S."/>
            <person name="Han D.M."/>
            <person name="Kim H.M."/>
            <person name="Jeon C.O."/>
        </authorList>
    </citation>
    <scope>NUCLEOTIDE SEQUENCE [LARGE SCALE GENOMIC DNA]</scope>
    <source>
        <strain evidence="1 2">G1-23</strain>
    </source>
</reference>
<name>A0ABS9D8F3_9ALTE</name>
<dbReference type="Proteomes" id="UP001521137">
    <property type="component" value="Unassembled WGS sequence"/>
</dbReference>
<dbReference type="Gene3D" id="2.60.40.420">
    <property type="entry name" value="Cupredoxins - blue copper proteins"/>
    <property type="match status" value="1"/>
</dbReference>
<dbReference type="InterPro" id="IPR015078">
    <property type="entry name" value="DP-EP"/>
</dbReference>
<gene>
    <name evidence="1" type="ORF">L0668_12805</name>
</gene>